<keyword evidence="11" id="KW-0496">Mitochondrion</keyword>
<evidence type="ECO:0000256" key="5">
    <source>
        <dbReference type="ARBA" id="ARBA00022553"/>
    </source>
</evidence>
<dbReference type="PROSITE" id="PS50304">
    <property type="entry name" value="TUDOR"/>
    <property type="match status" value="1"/>
</dbReference>
<dbReference type="CDD" id="cd22429">
    <property type="entry name" value="KH-I_TDRKH_rpt2"/>
    <property type="match status" value="1"/>
</dbReference>
<dbReference type="InterPro" id="IPR035437">
    <property type="entry name" value="SNase_OB-fold_sf"/>
</dbReference>
<dbReference type="Pfam" id="PF00013">
    <property type="entry name" value="KH_1"/>
    <property type="match status" value="2"/>
</dbReference>
<dbReference type="Pfam" id="PF00567">
    <property type="entry name" value="TUDOR"/>
    <property type="match status" value="1"/>
</dbReference>
<proteinExistence type="inferred from homology"/>
<sequence length="538" mass="59566">MICAEERLTFVGEDDIEIEMRVPQEAVKLIIGRQGANIKQLRKKTGARIDVDTEDIGDERVLLISGFPVQVCKAKAAIHQILTENTPVSEQLSVPQRSVGRIIGRGGETIRSICKASGAKITCDKESEGTLLLSRLIKISGTQKEVAAAKHLILEKVSEDEELRKRIAHSAETRVPRKQPISVRREEVTEPGGAREPALWKNTGTSLKQAAPLAVPPHKGDGDVAAVGPEEGSWEKPNDDSFQRSAVQTSPEMSMFEIPSPDFSFHADEFLEVYVSASEHPNHFWIQIIGSRSLQLDKLVSEMTQHYENSLPEDLTVHVGDIVAAPLPTNGSWYRARVLGTLENGNLDLYFVDFGDNGDCPLRDLRVLRSDFLSLPFQAIECSLARIAPSGEQWEEEALDEFDRLTHCADWKPLVAKISSYVQSGISTWPKIYLYDTSDGKNLDIGLELVRKGYAVELAEDMEKNRAVPVMLDDLATETDVSLSMLTETKKSPGEIANTLSCLSLSGTNSICSLEHLWKLPILSQPLQTREVVSRFIS</sequence>
<evidence type="ECO:0000313" key="20">
    <source>
        <dbReference type="Ensembl" id="ENSBIXP00005027051.1"/>
    </source>
</evidence>
<dbReference type="SUPFAM" id="SSF54791">
    <property type="entry name" value="Eukaryotic type KH-domain (KH-domain type I)"/>
    <property type="match status" value="2"/>
</dbReference>
<dbReference type="InterPro" id="IPR002999">
    <property type="entry name" value="Tudor"/>
</dbReference>
<dbReference type="SUPFAM" id="SSF63748">
    <property type="entry name" value="Tudor/PWWP/MBT"/>
    <property type="match status" value="1"/>
</dbReference>
<dbReference type="PANTHER" id="PTHR22948:SF18">
    <property type="entry name" value="TUDOR AND KH DOMAIN-CONTAINING PROTEIN"/>
    <property type="match status" value="1"/>
</dbReference>
<dbReference type="GO" id="GO:0043186">
    <property type="term" value="C:P granule"/>
    <property type="evidence" value="ECO:0007669"/>
    <property type="project" value="TreeGrafter"/>
</dbReference>
<comment type="similarity">
    <text evidence="14">Belongs to the Tdrkh family.</text>
</comment>
<evidence type="ECO:0000256" key="4">
    <source>
        <dbReference type="ARBA" id="ARBA00022499"/>
    </source>
</evidence>
<reference evidence="20" key="2">
    <citation type="submission" date="2025-08" db="UniProtKB">
        <authorList>
            <consortium name="Ensembl"/>
        </authorList>
    </citation>
    <scope>IDENTIFICATION</scope>
</reference>
<dbReference type="PROSITE" id="PS50084">
    <property type="entry name" value="KH_TYPE_1"/>
    <property type="match status" value="2"/>
</dbReference>
<dbReference type="SMART" id="SM00333">
    <property type="entry name" value="TUDOR"/>
    <property type="match status" value="1"/>
</dbReference>
<dbReference type="GO" id="GO:0007283">
    <property type="term" value="P:spermatogenesis"/>
    <property type="evidence" value="ECO:0007669"/>
    <property type="project" value="UniProtKB-KW"/>
</dbReference>
<dbReference type="Gene3D" id="2.40.50.90">
    <property type="match status" value="1"/>
</dbReference>
<dbReference type="CDD" id="cd20412">
    <property type="entry name" value="Tudor_TDRD2"/>
    <property type="match status" value="1"/>
</dbReference>
<organism evidence="20 21">
    <name type="scientific">Bos indicus x Bos taurus</name>
    <name type="common">Hybrid cattle</name>
    <dbReference type="NCBI Taxonomy" id="30522"/>
    <lineage>
        <taxon>Eukaryota</taxon>
        <taxon>Metazoa</taxon>
        <taxon>Chordata</taxon>
        <taxon>Craniata</taxon>
        <taxon>Vertebrata</taxon>
        <taxon>Euteleostomi</taxon>
        <taxon>Mammalia</taxon>
        <taxon>Eutheria</taxon>
        <taxon>Laurasiatheria</taxon>
        <taxon>Artiodactyla</taxon>
        <taxon>Ruminantia</taxon>
        <taxon>Pecora</taxon>
        <taxon>Bovidae</taxon>
        <taxon>Bovinae</taxon>
        <taxon>Bos</taxon>
    </lineage>
</organism>
<dbReference type="InterPro" id="IPR050621">
    <property type="entry name" value="Tudor_domain_containing"/>
</dbReference>
<keyword evidence="4" id="KW-1017">Isopeptide bond</keyword>
<evidence type="ECO:0000313" key="21">
    <source>
        <dbReference type="Proteomes" id="UP000429181"/>
    </source>
</evidence>
<reference evidence="20 21" key="1">
    <citation type="submission" date="2018-11" db="EMBL/GenBank/DDBJ databases">
        <title>Haplotype-resolved cattle genomes.</title>
        <authorList>
            <person name="Low W.Y."/>
            <person name="Tearle R."/>
            <person name="Bickhart D.M."/>
            <person name="Rosen B.D."/>
            <person name="Koren S."/>
            <person name="Rhie A."/>
            <person name="Hiendleder S."/>
            <person name="Phillippy A.M."/>
            <person name="Smith T.P.L."/>
            <person name="Williams J.L."/>
        </authorList>
    </citation>
    <scope>NUCLEOTIDE SEQUENCE [LARGE SCALE GENOMIC DNA]</scope>
</reference>
<comment type="subcellular location">
    <subcellularLocation>
        <location evidence="2">Cytoplasm</location>
    </subcellularLocation>
    <subcellularLocation>
        <location evidence="1">Mitochondrion</location>
    </subcellularLocation>
</comment>
<evidence type="ECO:0000256" key="1">
    <source>
        <dbReference type="ARBA" id="ARBA00004173"/>
    </source>
</evidence>
<evidence type="ECO:0000256" key="3">
    <source>
        <dbReference type="ARBA" id="ARBA00022490"/>
    </source>
</evidence>
<dbReference type="InterPro" id="IPR047382">
    <property type="entry name" value="KH-I_TDRKH_rpt1"/>
</dbReference>
<dbReference type="Gene3D" id="2.30.30.140">
    <property type="match status" value="1"/>
</dbReference>
<evidence type="ECO:0000256" key="6">
    <source>
        <dbReference type="ARBA" id="ARBA00022737"/>
    </source>
</evidence>
<dbReference type="FunFam" id="2.30.30.140:FF:000084">
    <property type="entry name" value="Tudor and KH domain-containing protein"/>
    <property type="match status" value="1"/>
</dbReference>
<comment type="function">
    <text evidence="13">Participates in the primary piRNA biogenesis pathway and is required during spermatogenesis to repress transposable elements and prevent their mobilization, which is essential for the germline integrity. The piRNA metabolic process mediates the repression of transposable elements during meiosis by forming complexes composed of piRNAs and Piwi proteins and govern the methylation and subsequent repression of transposons. Required for the final steps of primary piRNA biogenesis by participating in the processing of 31-37 nt intermediates into mature piRNAs. May act in pi-bodies and piP-bodies by transferring piRNA precursors or intermediates to or between these granules.</text>
</comment>
<dbReference type="SMART" id="SM00322">
    <property type="entry name" value="KH"/>
    <property type="match status" value="2"/>
</dbReference>
<keyword evidence="10 18" id="KW-0694">RNA-binding</keyword>
<evidence type="ECO:0000256" key="14">
    <source>
        <dbReference type="ARBA" id="ARBA00061555"/>
    </source>
</evidence>
<dbReference type="InterPro" id="IPR047381">
    <property type="entry name" value="KH-I_TDRKH_rpt2"/>
</dbReference>
<keyword evidence="5" id="KW-0597">Phosphoprotein</keyword>
<evidence type="ECO:0000256" key="15">
    <source>
        <dbReference type="ARBA" id="ARBA00062244"/>
    </source>
</evidence>
<gene>
    <name evidence="20" type="primary">TDRKH</name>
</gene>
<evidence type="ECO:0000256" key="2">
    <source>
        <dbReference type="ARBA" id="ARBA00004496"/>
    </source>
</evidence>
<evidence type="ECO:0000259" key="19">
    <source>
        <dbReference type="PROSITE" id="PS50304"/>
    </source>
</evidence>
<evidence type="ECO:0000256" key="13">
    <source>
        <dbReference type="ARBA" id="ARBA00057898"/>
    </source>
</evidence>
<keyword evidence="3" id="KW-0963">Cytoplasm</keyword>
<evidence type="ECO:0000256" key="18">
    <source>
        <dbReference type="PROSITE-ProRule" id="PRU00117"/>
    </source>
</evidence>
<evidence type="ECO:0000256" key="7">
    <source>
        <dbReference type="ARBA" id="ARBA00022782"/>
    </source>
</evidence>
<evidence type="ECO:0000256" key="16">
    <source>
        <dbReference type="ARBA" id="ARBA00069256"/>
    </source>
</evidence>
<evidence type="ECO:0000256" key="9">
    <source>
        <dbReference type="ARBA" id="ARBA00022871"/>
    </source>
</evidence>
<protein>
    <recommendedName>
        <fullName evidence="16">Tudor and KH domain-containing protein</fullName>
    </recommendedName>
    <alternativeName>
        <fullName evidence="17">Tudor domain-containing protein 2</fullName>
    </alternativeName>
</protein>
<dbReference type="GO" id="GO:0005739">
    <property type="term" value="C:mitochondrion"/>
    <property type="evidence" value="ECO:0007669"/>
    <property type="project" value="UniProtKB-SubCell"/>
</dbReference>
<feature type="domain" description="Tudor" evidence="19">
    <location>
        <begin position="316"/>
        <end position="375"/>
    </location>
</feature>
<keyword evidence="6" id="KW-0677">Repeat</keyword>
<evidence type="ECO:0000256" key="10">
    <source>
        <dbReference type="ARBA" id="ARBA00022884"/>
    </source>
</evidence>
<keyword evidence="12" id="KW-0943">RNA-mediated gene silencing</keyword>
<keyword evidence="7" id="KW-0221">Differentiation</keyword>
<evidence type="ECO:0000256" key="8">
    <source>
        <dbReference type="ARBA" id="ARBA00022843"/>
    </source>
</evidence>
<dbReference type="Gene3D" id="3.30.1370.10">
    <property type="entry name" value="K Homology domain, type 1"/>
    <property type="match status" value="2"/>
</dbReference>
<dbReference type="GO" id="GO:0003723">
    <property type="term" value="F:RNA binding"/>
    <property type="evidence" value="ECO:0007669"/>
    <property type="project" value="UniProtKB-UniRule"/>
</dbReference>
<dbReference type="Proteomes" id="UP000429181">
    <property type="component" value="Chromosome 3"/>
</dbReference>
<dbReference type="Ensembl" id="ENSBIXT00005043708.1">
    <property type="protein sequence ID" value="ENSBIXP00005027051.1"/>
    <property type="gene ID" value="ENSBIXG00005029148.1"/>
</dbReference>
<dbReference type="FunFam" id="3.30.1370.10:FF:000059">
    <property type="entry name" value="Tudor and KH domain containing, isoform CRA_a"/>
    <property type="match status" value="1"/>
</dbReference>
<name>A0A4W2HA29_BOBOX</name>
<evidence type="ECO:0000256" key="17">
    <source>
        <dbReference type="ARBA" id="ARBA00081668"/>
    </source>
</evidence>
<evidence type="ECO:0000256" key="11">
    <source>
        <dbReference type="ARBA" id="ARBA00023128"/>
    </source>
</evidence>
<evidence type="ECO:0000256" key="12">
    <source>
        <dbReference type="ARBA" id="ARBA00023158"/>
    </source>
</evidence>
<dbReference type="GO" id="GO:0034587">
    <property type="term" value="P:piRNA processing"/>
    <property type="evidence" value="ECO:0007669"/>
    <property type="project" value="UniProtKB-ARBA"/>
</dbReference>
<dbReference type="FunFam" id="3.30.1370.10:FF:000056">
    <property type="entry name" value="Tudor and KH domain containing"/>
    <property type="match status" value="1"/>
</dbReference>
<dbReference type="InterPro" id="IPR004088">
    <property type="entry name" value="KH_dom_type_1"/>
</dbReference>
<dbReference type="GO" id="GO:0030719">
    <property type="term" value="P:P granule organization"/>
    <property type="evidence" value="ECO:0007669"/>
    <property type="project" value="TreeGrafter"/>
</dbReference>
<dbReference type="InterPro" id="IPR036612">
    <property type="entry name" value="KH_dom_type_1_sf"/>
</dbReference>
<dbReference type="PANTHER" id="PTHR22948">
    <property type="entry name" value="TUDOR DOMAIN CONTAINING PROTEIN"/>
    <property type="match status" value="1"/>
</dbReference>
<comment type="subunit">
    <text evidence="15">Interacts with (symmetrically methylated) PIWIL1, PIWIL2 and PIWIL4.</text>
</comment>
<accession>A0A4W2HA29</accession>
<keyword evidence="8" id="KW-0832">Ubl conjugation</keyword>
<dbReference type="AlphaFoldDB" id="A0A4W2HA29"/>
<dbReference type="InterPro" id="IPR047380">
    <property type="entry name" value="TDRD2-like_tudor"/>
</dbReference>
<dbReference type="GeneTree" id="ENSGT00940000159364"/>
<dbReference type="CDD" id="cd22428">
    <property type="entry name" value="KH-I_TDRKH_rpt1"/>
    <property type="match status" value="1"/>
</dbReference>
<dbReference type="InterPro" id="IPR004087">
    <property type="entry name" value="KH_dom"/>
</dbReference>
<keyword evidence="9" id="KW-0744">Spermatogenesis</keyword>